<sequence>MNKSAFLQLIQQVANISDQQTEELEKVAATFPYCQTAHLLLAKSAFDKGSMLSTQRLRRASAYATNRQLLKQIIYTSPIAEPVFDESAVEAQVTPPTPSPEVYPLLETYAEPQEETITVDEAASQPYLEALTEEQYSEEDSATVTLYESAVETDSYSEQESQQDLTLPEDELTVEAEEAEFEQPENLDKLPADHNFLEQPMEKLDSELALLLTIRSLSPSFTDLLAQKPDNEATEAASTTEAEITPQDTEAALPAQDSSPLQSSAQALPVLGDEESDTHIAPEVISNSYPLAEDELPYSIAAEVDTEDNFEEVVAEATIAPEEAEVKYAFDEIDQMYQQDILGYWMASSRMGEVLQLKDEQEITRERPQGFSPELILEYSKTHEILKQEAPAQPSLHAQIDLIDHFLKLNPRLKAMQHVKMKPEPQEDLSLKSTKIKRGIASESLANIFIKQGKEKKAIKIYEQLILKNPEKKSYFAEQIEKLQNLS</sequence>
<proteinExistence type="predicted"/>
<organism evidence="1 2">
    <name type="scientific">Pontibacter rugosus</name>
    <dbReference type="NCBI Taxonomy" id="1745966"/>
    <lineage>
        <taxon>Bacteria</taxon>
        <taxon>Pseudomonadati</taxon>
        <taxon>Bacteroidota</taxon>
        <taxon>Cytophagia</taxon>
        <taxon>Cytophagales</taxon>
        <taxon>Hymenobacteraceae</taxon>
        <taxon>Pontibacter</taxon>
    </lineage>
</organism>
<protein>
    <recommendedName>
        <fullName evidence="3">Tetratricopeptide repeat protein</fullName>
    </recommendedName>
</protein>
<evidence type="ECO:0008006" key="3">
    <source>
        <dbReference type="Google" id="ProtNLM"/>
    </source>
</evidence>
<gene>
    <name evidence="1" type="ORF">ACFQ2O_09055</name>
</gene>
<accession>A0ABW3SNS1</accession>
<reference evidence="2" key="1">
    <citation type="journal article" date="2019" name="Int. J. Syst. Evol. Microbiol.">
        <title>The Global Catalogue of Microorganisms (GCM) 10K type strain sequencing project: providing services to taxonomists for standard genome sequencing and annotation.</title>
        <authorList>
            <consortium name="The Broad Institute Genomics Platform"/>
            <consortium name="The Broad Institute Genome Sequencing Center for Infectious Disease"/>
            <person name="Wu L."/>
            <person name="Ma J."/>
        </authorList>
    </citation>
    <scope>NUCLEOTIDE SEQUENCE [LARGE SCALE GENOMIC DNA]</scope>
    <source>
        <strain evidence="2">JCM 31319</strain>
    </source>
</reference>
<evidence type="ECO:0000313" key="2">
    <source>
        <dbReference type="Proteomes" id="UP001597094"/>
    </source>
</evidence>
<evidence type="ECO:0000313" key="1">
    <source>
        <dbReference type="EMBL" id="MFD1186351.1"/>
    </source>
</evidence>
<dbReference type="EMBL" id="JBHTLD010000064">
    <property type="protein sequence ID" value="MFD1186351.1"/>
    <property type="molecule type" value="Genomic_DNA"/>
</dbReference>
<name>A0ABW3SNS1_9BACT</name>
<dbReference type="RefSeq" id="WP_377526022.1">
    <property type="nucleotide sequence ID" value="NZ_JBHTLD010000064.1"/>
</dbReference>
<comment type="caution">
    <text evidence="1">The sequence shown here is derived from an EMBL/GenBank/DDBJ whole genome shotgun (WGS) entry which is preliminary data.</text>
</comment>
<keyword evidence="2" id="KW-1185">Reference proteome</keyword>
<dbReference type="Proteomes" id="UP001597094">
    <property type="component" value="Unassembled WGS sequence"/>
</dbReference>